<accession>A0A3B1CH31</accession>
<dbReference type="AlphaFoldDB" id="A0A3B1CH31"/>
<dbReference type="GO" id="GO:0015562">
    <property type="term" value="F:efflux transmembrane transporter activity"/>
    <property type="evidence" value="ECO:0007669"/>
    <property type="project" value="InterPro"/>
</dbReference>
<gene>
    <name evidence="1" type="ORF">MNBD_NITROSPIRAE02-825</name>
</gene>
<name>A0A3B1CH31_9ZZZZ</name>
<dbReference type="EMBL" id="UOGH01000132">
    <property type="protein sequence ID" value="VAX29786.1"/>
    <property type="molecule type" value="Genomic_DNA"/>
</dbReference>
<evidence type="ECO:0000313" key="1">
    <source>
        <dbReference type="EMBL" id="VAX29786.1"/>
    </source>
</evidence>
<proteinExistence type="predicted"/>
<protein>
    <recommendedName>
        <fullName evidence="2">Heavy metal RND efflux outer membrane protein, CzcC family</fullName>
    </recommendedName>
</protein>
<sequence>KVREQERLALNRTLGIPPDQIIPVQKDISLPLWRSLPSGAEIMEGIEGRRLDLLALRMGYRSREASVRAAILSQFPKISIGLNHARDTGRIITTGFEVSIDLPFFNRNQGKIAVERATRRQVFDEYIARLFEARSDVAVILSDMKSLKKELSATAGALPVLKNLTQTYRRALEQGSTDLMSYYRVQNELTAKQIKIIKLRQVLCDMGIALEVAAGEYLPVTKGASPALPAKMDNGGEPE</sequence>
<reference evidence="1" key="1">
    <citation type="submission" date="2018-06" db="EMBL/GenBank/DDBJ databases">
        <authorList>
            <person name="Zhirakovskaya E."/>
        </authorList>
    </citation>
    <scope>NUCLEOTIDE SEQUENCE</scope>
</reference>
<dbReference type="Pfam" id="PF02321">
    <property type="entry name" value="OEP"/>
    <property type="match status" value="1"/>
</dbReference>
<organism evidence="1">
    <name type="scientific">hydrothermal vent metagenome</name>
    <dbReference type="NCBI Taxonomy" id="652676"/>
    <lineage>
        <taxon>unclassified sequences</taxon>
        <taxon>metagenomes</taxon>
        <taxon>ecological metagenomes</taxon>
    </lineage>
</organism>
<dbReference type="InterPro" id="IPR010131">
    <property type="entry name" value="MdtP/NodT-like"/>
</dbReference>
<evidence type="ECO:0008006" key="2">
    <source>
        <dbReference type="Google" id="ProtNLM"/>
    </source>
</evidence>
<dbReference type="SUPFAM" id="SSF56954">
    <property type="entry name" value="Outer membrane efflux proteins (OEP)"/>
    <property type="match status" value="1"/>
</dbReference>
<dbReference type="Gene3D" id="1.20.1600.10">
    <property type="entry name" value="Outer membrane efflux proteins (OEP)"/>
    <property type="match status" value="1"/>
</dbReference>
<dbReference type="PANTHER" id="PTHR30203">
    <property type="entry name" value="OUTER MEMBRANE CATION EFFLUX PROTEIN"/>
    <property type="match status" value="1"/>
</dbReference>
<dbReference type="InterPro" id="IPR003423">
    <property type="entry name" value="OMP_efflux"/>
</dbReference>
<feature type="non-terminal residue" evidence="1">
    <location>
        <position position="1"/>
    </location>
</feature>